<dbReference type="PANTHER" id="PTHR33931">
    <property type="entry name" value="HOLIN-LIKE PROTEIN CIDA-RELATED"/>
    <property type="match status" value="1"/>
</dbReference>
<feature type="transmembrane region" description="Helical" evidence="6">
    <location>
        <begin position="63"/>
        <end position="82"/>
    </location>
</feature>
<evidence type="ECO:0000313" key="8">
    <source>
        <dbReference type="Proteomes" id="UP000480185"/>
    </source>
</evidence>
<gene>
    <name evidence="7" type="ORF">GH754_13590</name>
</gene>
<dbReference type="Pfam" id="PF03788">
    <property type="entry name" value="LrgA"/>
    <property type="match status" value="1"/>
</dbReference>
<comment type="caution">
    <text evidence="7">The sequence shown here is derived from an EMBL/GenBank/DDBJ whole genome shotgun (WGS) entry which is preliminary data.</text>
</comment>
<reference evidence="7 8" key="1">
    <citation type="submission" date="2019-11" db="EMBL/GenBank/DDBJ databases">
        <authorList>
            <person name="Li J."/>
        </authorList>
    </citation>
    <scope>NUCLEOTIDE SEQUENCE [LARGE SCALE GENOMIC DNA]</scope>
    <source>
        <strain evidence="7 8">J4</strain>
    </source>
</reference>
<feature type="transmembrane region" description="Helical" evidence="6">
    <location>
        <begin position="88"/>
        <end position="111"/>
    </location>
</feature>
<sequence>MGTIILQIIILSIFYLIGTWIQAFFNIIIPGSIIGMLLLFLLLMTKKLNVNWVSEGSKTLIKLLPLLFIPATTGIINYFHLFSGRGVLLFPIALSSTLMVILIAGTVSQYLGRKRLRNHE</sequence>
<keyword evidence="2" id="KW-1003">Cell membrane</keyword>
<evidence type="ECO:0000256" key="5">
    <source>
        <dbReference type="ARBA" id="ARBA00023136"/>
    </source>
</evidence>
<dbReference type="GO" id="GO:0005886">
    <property type="term" value="C:plasma membrane"/>
    <property type="evidence" value="ECO:0007669"/>
    <property type="project" value="UniProtKB-SubCell"/>
</dbReference>
<keyword evidence="5 6" id="KW-0472">Membrane</keyword>
<organism evidence="7 8">
    <name type="scientific">Salinibacillus xinjiangensis</name>
    <dbReference type="NCBI Taxonomy" id="1229268"/>
    <lineage>
        <taxon>Bacteria</taxon>
        <taxon>Bacillati</taxon>
        <taxon>Bacillota</taxon>
        <taxon>Bacilli</taxon>
        <taxon>Bacillales</taxon>
        <taxon>Bacillaceae</taxon>
        <taxon>Salinibacillus</taxon>
    </lineage>
</organism>
<dbReference type="PANTHER" id="PTHR33931:SF6">
    <property type="entry name" value="INTEGRAL MEMBRANE PROTEIN YXZK-RELATED"/>
    <property type="match status" value="1"/>
</dbReference>
<comment type="subcellular location">
    <subcellularLocation>
        <location evidence="1">Cell membrane</location>
        <topology evidence="1">Multi-pass membrane protein</topology>
    </subcellularLocation>
</comment>
<accession>A0A6G1X948</accession>
<evidence type="ECO:0000313" key="7">
    <source>
        <dbReference type="EMBL" id="MRG87328.1"/>
    </source>
</evidence>
<name>A0A6G1X948_9BACI</name>
<dbReference type="EMBL" id="WJNH01000008">
    <property type="protein sequence ID" value="MRG87328.1"/>
    <property type="molecule type" value="Genomic_DNA"/>
</dbReference>
<dbReference type="AlphaFoldDB" id="A0A6G1X948"/>
<evidence type="ECO:0000256" key="3">
    <source>
        <dbReference type="ARBA" id="ARBA00022692"/>
    </source>
</evidence>
<feature type="transmembrane region" description="Helical" evidence="6">
    <location>
        <begin position="20"/>
        <end position="43"/>
    </location>
</feature>
<evidence type="ECO:0000256" key="2">
    <source>
        <dbReference type="ARBA" id="ARBA00022475"/>
    </source>
</evidence>
<protein>
    <submittedName>
        <fullName evidence="7">CidA/LrgA family holin-like protein</fullName>
    </submittedName>
</protein>
<proteinExistence type="predicted"/>
<dbReference type="InterPro" id="IPR005538">
    <property type="entry name" value="LrgA/CidA"/>
</dbReference>
<evidence type="ECO:0000256" key="1">
    <source>
        <dbReference type="ARBA" id="ARBA00004651"/>
    </source>
</evidence>
<keyword evidence="3 6" id="KW-0812">Transmembrane</keyword>
<keyword evidence="8" id="KW-1185">Reference proteome</keyword>
<keyword evidence="4 6" id="KW-1133">Transmembrane helix</keyword>
<dbReference type="NCBIfam" id="NF002460">
    <property type="entry name" value="PRK01658.1"/>
    <property type="match status" value="1"/>
</dbReference>
<evidence type="ECO:0000256" key="4">
    <source>
        <dbReference type="ARBA" id="ARBA00022989"/>
    </source>
</evidence>
<evidence type="ECO:0000256" key="6">
    <source>
        <dbReference type="SAM" id="Phobius"/>
    </source>
</evidence>
<dbReference type="Proteomes" id="UP000480185">
    <property type="component" value="Unassembled WGS sequence"/>
</dbReference>